<proteinExistence type="predicted"/>
<reference evidence="1" key="1">
    <citation type="journal article" date="2015" name="MBio">
        <title>Eco-Evolutionary Dynamics of Episomes among Ecologically Cohesive Bacterial Populations.</title>
        <authorList>
            <person name="Xue H."/>
            <person name="Cordero O.X."/>
            <person name="Camas F.M."/>
            <person name="Trimble W."/>
            <person name="Meyer F."/>
            <person name="Guglielmini J."/>
            <person name="Rocha E.P."/>
            <person name="Polz M.F."/>
        </authorList>
    </citation>
    <scope>NUCLEOTIDE SEQUENCE</scope>
    <source>
        <strain evidence="1">FF_61</strain>
    </source>
</reference>
<organism evidence="1">
    <name type="scientific">Vibrio cyclitrophicus</name>
    <dbReference type="NCBI Taxonomy" id="47951"/>
    <lineage>
        <taxon>Bacteria</taxon>
        <taxon>Pseudomonadati</taxon>
        <taxon>Pseudomonadota</taxon>
        <taxon>Gammaproteobacteria</taxon>
        <taxon>Vibrionales</taxon>
        <taxon>Vibrionaceae</taxon>
        <taxon>Vibrio</taxon>
    </lineage>
</organism>
<accession>A0A0H3ZLP0</accession>
<dbReference type="AlphaFoldDB" id="A0A0H3ZLP0"/>
<protein>
    <submittedName>
        <fullName evidence="1">Phage protein</fullName>
    </submittedName>
</protein>
<dbReference type="EMBL" id="KP795522">
    <property type="protein sequence ID" value="AKN37073.1"/>
    <property type="molecule type" value="Genomic_DNA"/>
</dbReference>
<evidence type="ECO:0000313" key="1">
    <source>
        <dbReference type="EMBL" id="AKN37073.1"/>
    </source>
</evidence>
<name>A0A0H3ZLP0_9VIBR</name>
<sequence length="163" mass="18476">MQRDVVLKRAKVQFRTDCLWRLEIDDQPLDLELFAQEVSYGKGSIESDSIDVRTGMFNLPSKKTAGSVTVVFEDDEDGRVDAYIGSLQKKIFNPDGTMNLPRDYVFKLRIYRINSGGGERLDAEWSVYVEENSDHKGDNKSVSEIGTFSVTFKKFKSIGGDFI</sequence>